<comment type="caution">
    <text evidence="1">The sequence shown here is derived from an EMBL/GenBank/DDBJ whole genome shotgun (WGS) entry which is preliminary data.</text>
</comment>
<dbReference type="CDD" id="cd03801">
    <property type="entry name" value="GT4_PimA-like"/>
    <property type="match status" value="1"/>
</dbReference>
<gene>
    <name evidence="1" type="ORF">CW354_03410</name>
</gene>
<dbReference type="AlphaFoldDB" id="A0A2S7K939"/>
<dbReference type="Pfam" id="PF13692">
    <property type="entry name" value="Glyco_trans_1_4"/>
    <property type="match status" value="1"/>
</dbReference>
<accession>A0A2S7K939</accession>
<dbReference type="Gene3D" id="3.40.50.2000">
    <property type="entry name" value="Glycogen Phosphorylase B"/>
    <property type="match status" value="2"/>
</dbReference>
<evidence type="ECO:0000313" key="1">
    <source>
        <dbReference type="EMBL" id="PQA89010.1"/>
    </source>
</evidence>
<reference evidence="1 2" key="1">
    <citation type="submission" date="2017-12" db="EMBL/GenBank/DDBJ databases">
        <authorList>
            <person name="Hurst M.R.H."/>
        </authorList>
    </citation>
    <scope>NUCLEOTIDE SEQUENCE [LARGE SCALE GENOMIC DNA]</scope>
    <source>
        <strain evidence="1 2">SY-3-19</strain>
    </source>
</reference>
<dbReference type="PANTHER" id="PTHR12526:SF600">
    <property type="entry name" value="GLYCOSYL TRANSFERASE GROUP 1"/>
    <property type="match status" value="1"/>
</dbReference>
<name>A0A2S7K939_9PROT</name>
<dbReference type="InterPro" id="IPR017521">
    <property type="entry name" value="Sugar_tfrase_PEP-CTERM_Stp1"/>
</dbReference>
<dbReference type="NCBIfam" id="TIGR03087">
    <property type="entry name" value="stp1"/>
    <property type="match status" value="1"/>
</dbReference>
<proteinExistence type="predicted"/>
<organism evidence="1 2">
    <name type="scientific">Hyphococcus luteus</name>
    <dbReference type="NCBI Taxonomy" id="2058213"/>
    <lineage>
        <taxon>Bacteria</taxon>
        <taxon>Pseudomonadati</taxon>
        <taxon>Pseudomonadota</taxon>
        <taxon>Alphaproteobacteria</taxon>
        <taxon>Parvularculales</taxon>
        <taxon>Parvularculaceae</taxon>
        <taxon>Hyphococcus</taxon>
    </lineage>
</organism>
<dbReference type="Proteomes" id="UP000239504">
    <property type="component" value="Unassembled WGS sequence"/>
</dbReference>
<dbReference type="GO" id="GO:0016757">
    <property type="term" value="F:glycosyltransferase activity"/>
    <property type="evidence" value="ECO:0007669"/>
    <property type="project" value="TreeGrafter"/>
</dbReference>
<dbReference type="RefSeq" id="WP_104828648.1">
    <property type="nucleotide sequence ID" value="NZ_PJCH01000003.1"/>
</dbReference>
<sequence length="398" mass="43911">MKPEILFLAHRIPYPPDKGDKIRSWRMLKFLTERFRVHLACFADDKRDLVHREFLEGLCESVTIVPLAPKAARLRSAKGFLTGEPLSFQYFRDARMARAARKIRQKPLAAEIVFSSSMAPYIETSVEGRKRIVDFCDADAEKWRSYAQEAKGPLALLYAREAKTLARKETEIANWADASFAITADEAAIFNARQGMTKTVDWFSNGVDTDFLDPQSVAPSSAPDYDCVFVGAMDYRANVEGVLWFVKEVWPLVRFQNPQASFAIVGANPAPAVLALDDENGVTVTGRVGDVRPWLAGAKLAVAPLHVARGMQNKVLEAMAMGKAVIASPEAMTGVGAPEDAAVTAAAPEDMAAAIDGLLKNEDRRRALGDAARRHVLEHYQWDAAFDRFEKALKALGL</sequence>
<keyword evidence="2" id="KW-1185">Reference proteome</keyword>
<dbReference type="SUPFAM" id="SSF53756">
    <property type="entry name" value="UDP-Glycosyltransferase/glycogen phosphorylase"/>
    <property type="match status" value="1"/>
</dbReference>
<dbReference type="PANTHER" id="PTHR12526">
    <property type="entry name" value="GLYCOSYLTRANSFERASE"/>
    <property type="match status" value="1"/>
</dbReference>
<evidence type="ECO:0000313" key="2">
    <source>
        <dbReference type="Proteomes" id="UP000239504"/>
    </source>
</evidence>
<protein>
    <submittedName>
        <fullName evidence="1">Sugar transferase</fullName>
    </submittedName>
</protein>
<keyword evidence="1" id="KW-0808">Transferase</keyword>
<dbReference type="EMBL" id="PJCH01000003">
    <property type="protein sequence ID" value="PQA89010.1"/>
    <property type="molecule type" value="Genomic_DNA"/>
</dbReference>
<dbReference type="OrthoDB" id="9807209at2"/>